<comment type="subcellular location">
    <subcellularLocation>
        <location evidence="1">Cell outer membrane</location>
    </subcellularLocation>
</comment>
<keyword evidence="2" id="KW-1134">Transmembrane beta strand</keyword>
<protein>
    <recommendedName>
        <fullName evidence="10">Outer membrane efflux protein</fullName>
    </recommendedName>
</protein>
<dbReference type="PANTHER" id="PTHR30026">
    <property type="entry name" value="OUTER MEMBRANE PROTEIN TOLC"/>
    <property type="match status" value="1"/>
</dbReference>
<keyword evidence="9" id="KW-1185">Reference proteome</keyword>
<dbReference type="OrthoDB" id="1680428at2"/>
<dbReference type="PANTHER" id="PTHR30026:SF20">
    <property type="entry name" value="OUTER MEMBRANE PROTEIN TOLC"/>
    <property type="match status" value="1"/>
</dbReference>
<evidence type="ECO:0000256" key="5">
    <source>
        <dbReference type="ARBA" id="ARBA00023237"/>
    </source>
</evidence>
<gene>
    <name evidence="8" type="ORF">ING2E5B_1453</name>
</gene>
<keyword evidence="5" id="KW-0998">Cell outer membrane</keyword>
<accession>A0A098C1A5</accession>
<evidence type="ECO:0000256" key="1">
    <source>
        <dbReference type="ARBA" id="ARBA00004442"/>
    </source>
</evidence>
<dbReference type="GO" id="GO:0015562">
    <property type="term" value="F:efflux transmembrane transporter activity"/>
    <property type="evidence" value="ECO:0007669"/>
    <property type="project" value="InterPro"/>
</dbReference>
<feature type="coiled-coil region" evidence="6">
    <location>
        <begin position="394"/>
        <end position="428"/>
    </location>
</feature>
<dbReference type="GO" id="GO:1990281">
    <property type="term" value="C:efflux pump complex"/>
    <property type="evidence" value="ECO:0007669"/>
    <property type="project" value="TreeGrafter"/>
</dbReference>
<name>A0A098C1A5_9BACT</name>
<evidence type="ECO:0000256" key="2">
    <source>
        <dbReference type="ARBA" id="ARBA00022452"/>
    </source>
</evidence>
<feature type="compositionally biased region" description="Polar residues" evidence="7">
    <location>
        <begin position="185"/>
        <end position="194"/>
    </location>
</feature>
<dbReference type="Gene3D" id="1.20.1600.10">
    <property type="entry name" value="Outer membrane efflux proteins (OEP)"/>
    <property type="match status" value="2"/>
</dbReference>
<dbReference type="PATRIC" id="fig|1562970.3.peg.1439"/>
<evidence type="ECO:0000256" key="6">
    <source>
        <dbReference type="SAM" id="Coils"/>
    </source>
</evidence>
<dbReference type="HOGENOM" id="CLU_012817_15_0_10"/>
<dbReference type="InterPro" id="IPR051906">
    <property type="entry name" value="TolC-like"/>
</dbReference>
<dbReference type="STRING" id="1562970.ING2E5B_1453"/>
<evidence type="ECO:0000256" key="7">
    <source>
        <dbReference type="SAM" id="MobiDB-lite"/>
    </source>
</evidence>
<organism evidence="8 9">
    <name type="scientific">Fermentimonas caenicola</name>
    <dbReference type="NCBI Taxonomy" id="1562970"/>
    <lineage>
        <taxon>Bacteria</taxon>
        <taxon>Pseudomonadati</taxon>
        <taxon>Bacteroidota</taxon>
        <taxon>Bacteroidia</taxon>
        <taxon>Bacteroidales</taxon>
        <taxon>Dysgonomonadaceae</taxon>
        <taxon>Fermentimonas</taxon>
    </lineage>
</organism>
<keyword evidence="4" id="KW-0472">Membrane</keyword>
<dbReference type="Proteomes" id="UP000032417">
    <property type="component" value="Chromosome 1"/>
</dbReference>
<keyword evidence="6" id="KW-0175">Coiled coil</keyword>
<dbReference type="GO" id="GO:0015288">
    <property type="term" value="F:porin activity"/>
    <property type="evidence" value="ECO:0007669"/>
    <property type="project" value="TreeGrafter"/>
</dbReference>
<proteinExistence type="predicted"/>
<evidence type="ECO:0008006" key="10">
    <source>
        <dbReference type="Google" id="ProtNLM"/>
    </source>
</evidence>
<evidence type="ECO:0000256" key="4">
    <source>
        <dbReference type="ARBA" id="ARBA00023136"/>
    </source>
</evidence>
<keyword evidence="3" id="KW-0812">Transmembrane</keyword>
<dbReference type="EMBL" id="LN515532">
    <property type="protein sequence ID" value="CEA16201.1"/>
    <property type="molecule type" value="Genomic_DNA"/>
</dbReference>
<dbReference type="GO" id="GO:0009279">
    <property type="term" value="C:cell outer membrane"/>
    <property type="evidence" value="ECO:0007669"/>
    <property type="project" value="UniProtKB-SubCell"/>
</dbReference>
<dbReference type="AlphaFoldDB" id="A0A098C1A5"/>
<reference evidence="8 9" key="1">
    <citation type="submission" date="2014-08" db="EMBL/GenBank/DDBJ databases">
        <authorList>
            <person name="Wibberg D."/>
        </authorList>
    </citation>
    <scope>NUCLEOTIDE SEQUENCE [LARGE SCALE GENOMIC DNA]</scope>
    <source>
        <strain evidence="9">ING2-E5B</strain>
    </source>
</reference>
<feature type="region of interest" description="Disordered" evidence="7">
    <location>
        <begin position="168"/>
        <end position="234"/>
    </location>
</feature>
<evidence type="ECO:0000313" key="8">
    <source>
        <dbReference type="EMBL" id="CEA16201.1"/>
    </source>
</evidence>
<evidence type="ECO:0000313" key="9">
    <source>
        <dbReference type="Proteomes" id="UP000032417"/>
    </source>
</evidence>
<sequence>MKQFKFEYILMILIMTFLSVKAKGQETDSLEHYLEVAARNNPGLNADFLTYKASLEKVSQAGALPDPQLDMGIFLKPMNILGGQQIADFTLMQMFPWFGTKKTAQSEATHMAKMSYEKFRETRDNLYMEVYRQWYLLSALKEQINNNRDNLQLLKQLEELALRKISSSSSGSSSLYSLPTPPPVTQNNRSTSAGNKMAGMGSMGGTAMSGSNSSSMTGMSSSASNMSADMSSSPGMSDVLRIQLEMIEIENNITTLLSDIAAEKAIFNALLNRPVEIEVVIPDSIVKVPFIFDERVSINEIERGNPMLGMFEEEELAYRAKNEMDKKMSYPMLGLGLQYMLIGENKTASMDSGMKPEMSGMDMIMPMFSISIPIYRNKYKAQQRENRFMWESARENYNNTLNMLQSELFKLKHELDNADRKITLYQKQAQLARVAYQLVVQEFVTAKSDLTNVIQVQRQLLDYQLREAEAIAEYNMKVASIRKLGSFNTSNN</sequence>
<evidence type="ECO:0000256" key="3">
    <source>
        <dbReference type="ARBA" id="ARBA00022692"/>
    </source>
</evidence>
<feature type="compositionally biased region" description="Low complexity" evidence="7">
    <location>
        <begin position="197"/>
        <end position="233"/>
    </location>
</feature>
<feature type="compositionally biased region" description="Low complexity" evidence="7">
    <location>
        <begin position="168"/>
        <end position="178"/>
    </location>
</feature>
<dbReference type="KEGG" id="pbt:ING2E5B_1453"/>
<dbReference type="SUPFAM" id="SSF56954">
    <property type="entry name" value="Outer membrane efflux proteins (OEP)"/>
    <property type="match status" value="2"/>
</dbReference>